<dbReference type="Gene3D" id="3.40.50.1820">
    <property type="entry name" value="alpha/beta hydrolase"/>
    <property type="match status" value="1"/>
</dbReference>
<dbReference type="Proteomes" id="UP000237040">
    <property type="component" value="Unassembled WGS sequence"/>
</dbReference>
<name>A0A2J6WFP6_9BACT</name>
<proteinExistence type="predicted"/>
<dbReference type="InterPro" id="IPR000639">
    <property type="entry name" value="Epox_hydrolase-like"/>
</dbReference>
<protein>
    <recommendedName>
        <fullName evidence="2">AB hydrolase-1 domain-containing protein</fullName>
    </recommendedName>
</protein>
<evidence type="ECO:0000313" key="4">
    <source>
        <dbReference type="Proteomes" id="UP000237040"/>
    </source>
</evidence>
<dbReference type="SUPFAM" id="SSF53474">
    <property type="entry name" value="alpha/beta-Hydrolases"/>
    <property type="match status" value="1"/>
</dbReference>
<dbReference type="InterPro" id="IPR029058">
    <property type="entry name" value="AB_hydrolase_fold"/>
</dbReference>
<dbReference type="GO" id="GO:0003824">
    <property type="term" value="F:catalytic activity"/>
    <property type="evidence" value="ECO:0007669"/>
    <property type="project" value="InterPro"/>
</dbReference>
<evidence type="ECO:0000256" key="1">
    <source>
        <dbReference type="SAM" id="Phobius"/>
    </source>
</evidence>
<evidence type="ECO:0000259" key="2">
    <source>
        <dbReference type="Pfam" id="PF00561"/>
    </source>
</evidence>
<dbReference type="AlphaFoldDB" id="A0A2J6WFP6"/>
<accession>A0A2J6WFP6</accession>
<sequence length="342" mass="38063">MNVSAKIYFCKNLKRGGIVLLWSFKLKFIALSAIILVVYCCYSVLSVKLSYHSPQQFADRDSKFIDVLGIRIHYKDFGKGENTFLLIHGFGAGTFTFENVIREFTKFGRVVVLDLPGFGLSERPSNSENNLFDPYSRVGQVEIVRAFVAKLSLHDIILVGHSMGGGISALLAERYPELVKALVLVDPAIDSYSAPKIISNIMKSHVGKIIFLLIIKPITLSFESAISKAYFDKSKITRKMRKSYLQTLTVTDWDKGLYYLFIADNSVDIKSGLSNISIPTLVIAGANDEIVDPASIREVAVKIPSSQYVEIEECGHLPHEEKPGEFLQSVLNFLRSANIGIV</sequence>
<dbReference type="PRINTS" id="PR00111">
    <property type="entry name" value="ABHYDROLASE"/>
</dbReference>
<dbReference type="Pfam" id="PF00561">
    <property type="entry name" value="Abhydrolase_1"/>
    <property type="match status" value="1"/>
</dbReference>
<keyword evidence="1" id="KW-0472">Membrane</keyword>
<gene>
    <name evidence="3" type="ORF">C0189_00800</name>
</gene>
<comment type="caution">
    <text evidence="3">The sequence shown here is derived from an EMBL/GenBank/DDBJ whole genome shotgun (WGS) entry which is preliminary data.</text>
</comment>
<dbReference type="PANTHER" id="PTHR43689:SF8">
    <property type="entry name" value="ALPHA_BETA-HYDROLASES SUPERFAMILY PROTEIN"/>
    <property type="match status" value="1"/>
</dbReference>
<dbReference type="PANTHER" id="PTHR43689">
    <property type="entry name" value="HYDROLASE"/>
    <property type="match status" value="1"/>
</dbReference>
<organism evidence="3 4">
    <name type="scientific">Caldisericum exile</name>
    <dbReference type="NCBI Taxonomy" id="693075"/>
    <lineage>
        <taxon>Bacteria</taxon>
        <taxon>Pseudomonadati</taxon>
        <taxon>Caldisericota/Cryosericota group</taxon>
        <taxon>Caldisericota</taxon>
        <taxon>Caldisericia</taxon>
        <taxon>Caldisericales</taxon>
        <taxon>Caldisericaceae</taxon>
        <taxon>Caldisericum</taxon>
    </lineage>
</organism>
<keyword evidence="1" id="KW-1133">Transmembrane helix</keyword>
<dbReference type="PRINTS" id="PR00412">
    <property type="entry name" value="EPOXHYDRLASE"/>
</dbReference>
<evidence type="ECO:0000313" key="3">
    <source>
        <dbReference type="EMBL" id="PMP68594.1"/>
    </source>
</evidence>
<feature type="transmembrane region" description="Helical" evidence="1">
    <location>
        <begin position="20"/>
        <end position="45"/>
    </location>
</feature>
<keyword evidence="1" id="KW-0812">Transmembrane</keyword>
<dbReference type="EMBL" id="PNIL01000013">
    <property type="protein sequence ID" value="PMP68594.1"/>
    <property type="molecule type" value="Genomic_DNA"/>
</dbReference>
<feature type="domain" description="AB hydrolase-1" evidence="2">
    <location>
        <begin position="83"/>
        <end position="323"/>
    </location>
</feature>
<dbReference type="InterPro" id="IPR000073">
    <property type="entry name" value="AB_hydrolase_1"/>
</dbReference>
<reference evidence="3 4" key="1">
    <citation type="submission" date="2018-01" db="EMBL/GenBank/DDBJ databases">
        <title>Metagenomic assembled genomes from two thermal pools in the Uzon Caldera, Kamchatka, Russia.</title>
        <authorList>
            <person name="Wilkins L."/>
            <person name="Ettinger C."/>
        </authorList>
    </citation>
    <scope>NUCLEOTIDE SEQUENCE [LARGE SCALE GENOMIC DNA]</scope>
    <source>
        <strain evidence="3">ZAV-07</strain>
    </source>
</reference>